<dbReference type="PANTHER" id="PTHR21087:SF16">
    <property type="entry name" value="SHIKIMATE KINASE 1, CHLOROPLASTIC"/>
    <property type="match status" value="1"/>
</dbReference>
<name>A0ABQ0XCS4_9LACO</name>
<dbReference type="HAMAP" id="MF_00109">
    <property type="entry name" value="Shikimate_kinase"/>
    <property type="match status" value="1"/>
</dbReference>
<feature type="binding site" evidence="7">
    <location>
        <begin position="10"/>
        <end position="15"/>
    </location>
    <ligand>
        <name>ATP</name>
        <dbReference type="ChEBI" id="CHEBI:30616"/>
    </ligand>
</feature>
<dbReference type="EMBL" id="BKAB01000020">
    <property type="protein sequence ID" value="GEP23876.1"/>
    <property type="molecule type" value="Genomic_DNA"/>
</dbReference>
<dbReference type="RefSeq" id="WP_057865113.1">
    <property type="nucleotide sequence ID" value="NZ_BKAB01000020.1"/>
</dbReference>
<feature type="binding site" evidence="7">
    <location>
        <position position="56"/>
    </location>
    <ligand>
        <name>substrate</name>
    </ligand>
</feature>
<dbReference type="PRINTS" id="PR01100">
    <property type="entry name" value="SHIKIMTKNASE"/>
</dbReference>
<keyword evidence="7" id="KW-0479">Metal-binding</keyword>
<comment type="caution">
    <text evidence="8">The sequence shown here is derived from an EMBL/GenBank/DDBJ whole genome shotgun (WGS) entry which is preliminary data.</text>
</comment>
<dbReference type="SUPFAM" id="SSF52540">
    <property type="entry name" value="P-loop containing nucleoside triphosphate hydrolases"/>
    <property type="match status" value="1"/>
</dbReference>
<feature type="binding site" evidence="7">
    <location>
        <position position="116"/>
    </location>
    <ligand>
        <name>ATP</name>
        <dbReference type="ChEBI" id="CHEBI:30616"/>
    </ligand>
</feature>
<reference evidence="8 9" key="1">
    <citation type="submission" date="2019-07" db="EMBL/GenBank/DDBJ databases">
        <title>Whole genome shotgun sequence of Lactobacillus diolivorans NBRC 107869.</title>
        <authorList>
            <person name="Hosoyama A."/>
            <person name="Uohara A."/>
            <person name="Ohji S."/>
            <person name="Ichikawa N."/>
        </authorList>
    </citation>
    <scope>NUCLEOTIDE SEQUENCE [LARGE SCALE GENOMIC DNA]</scope>
    <source>
        <strain evidence="8 9">NBRC 107869</strain>
    </source>
</reference>
<comment type="cofactor">
    <cofactor evidence="7">
        <name>Mg(2+)</name>
        <dbReference type="ChEBI" id="CHEBI:18420"/>
    </cofactor>
    <text evidence="7">Binds 1 Mg(2+) ion per subunit.</text>
</comment>
<evidence type="ECO:0000256" key="2">
    <source>
        <dbReference type="ARBA" id="ARBA00022679"/>
    </source>
</evidence>
<comment type="catalytic activity">
    <reaction evidence="7">
        <text>shikimate + ATP = 3-phosphoshikimate + ADP + H(+)</text>
        <dbReference type="Rhea" id="RHEA:13121"/>
        <dbReference type="ChEBI" id="CHEBI:15378"/>
        <dbReference type="ChEBI" id="CHEBI:30616"/>
        <dbReference type="ChEBI" id="CHEBI:36208"/>
        <dbReference type="ChEBI" id="CHEBI:145989"/>
        <dbReference type="ChEBI" id="CHEBI:456216"/>
        <dbReference type="EC" id="2.7.1.71"/>
    </reaction>
</comment>
<feature type="binding site" evidence="7">
    <location>
        <position position="32"/>
    </location>
    <ligand>
        <name>substrate</name>
    </ligand>
</feature>
<gene>
    <name evidence="8" type="primary">aroI</name>
    <name evidence="7" type="synonym">aroK</name>
    <name evidence="8" type="ORF">LDI01_14690</name>
</gene>
<dbReference type="InterPro" id="IPR027417">
    <property type="entry name" value="P-loop_NTPase"/>
</dbReference>
<evidence type="ECO:0000313" key="9">
    <source>
        <dbReference type="Proteomes" id="UP000321409"/>
    </source>
</evidence>
<dbReference type="GO" id="GO:0016301">
    <property type="term" value="F:kinase activity"/>
    <property type="evidence" value="ECO:0007669"/>
    <property type="project" value="UniProtKB-KW"/>
</dbReference>
<keyword evidence="7" id="KW-0963">Cytoplasm</keyword>
<dbReference type="Pfam" id="PF01202">
    <property type="entry name" value="SKI"/>
    <property type="match status" value="1"/>
</dbReference>
<dbReference type="Gene3D" id="3.40.50.300">
    <property type="entry name" value="P-loop containing nucleotide triphosphate hydrolases"/>
    <property type="match status" value="1"/>
</dbReference>
<evidence type="ECO:0000256" key="6">
    <source>
        <dbReference type="ARBA" id="ARBA00023141"/>
    </source>
</evidence>
<accession>A0ABQ0XCS4</accession>
<comment type="subunit">
    <text evidence="7">Monomer.</text>
</comment>
<comment type="similarity">
    <text evidence="7">Belongs to the shikimate kinase family.</text>
</comment>
<evidence type="ECO:0000256" key="1">
    <source>
        <dbReference type="ARBA" id="ARBA00022605"/>
    </source>
</evidence>
<evidence type="ECO:0000256" key="3">
    <source>
        <dbReference type="ARBA" id="ARBA00022741"/>
    </source>
</evidence>
<dbReference type="InterPro" id="IPR000623">
    <property type="entry name" value="Shikimate_kinase/TSH1"/>
</dbReference>
<evidence type="ECO:0000256" key="5">
    <source>
        <dbReference type="ARBA" id="ARBA00022840"/>
    </source>
</evidence>
<dbReference type="InterPro" id="IPR031322">
    <property type="entry name" value="Shikimate/glucono_kinase"/>
</dbReference>
<evidence type="ECO:0000313" key="8">
    <source>
        <dbReference type="EMBL" id="GEP23876.1"/>
    </source>
</evidence>
<organism evidence="8 9">
    <name type="scientific">Lentilactobacillus diolivorans</name>
    <dbReference type="NCBI Taxonomy" id="179838"/>
    <lineage>
        <taxon>Bacteria</taxon>
        <taxon>Bacillati</taxon>
        <taxon>Bacillota</taxon>
        <taxon>Bacilli</taxon>
        <taxon>Lactobacillales</taxon>
        <taxon>Lactobacillaceae</taxon>
        <taxon>Lentilactobacillus</taxon>
    </lineage>
</organism>
<feature type="binding site" evidence="7">
    <location>
        <position position="134"/>
    </location>
    <ligand>
        <name>substrate</name>
    </ligand>
</feature>
<comment type="subcellular location">
    <subcellularLocation>
        <location evidence="7">Cytoplasm</location>
    </subcellularLocation>
</comment>
<keyword evidence="4 7" id="KW-0418">Kinase</keyword>
<keyword evidence="6 7" id="KW-0057">Aromatic amino acid biosynthesis</keyword>
<comment type="pathway">
    <text evidence="7">Metabolic intermediate biosynthesis; chorismate biosynthesis; chorismate from D-erythrose 4-phosphate and phosphoenolpyruvate: step 5/7.</text>
</comment>
<dbReference type="CDD" id="cd00464">
    <property type="entry name" value="SK"/>
    <property type="match status" value="1"/>
</dbReference>
<feature type="binding site" evidence="7">
    <location>
        <position position="14"/>
    </location>
    <ligand>
        <name>Mg(2+)</name>
        <dbReference type="ChEBI" id="CHEBI:18420"/>
    </ligand>
</feature>
<proteinExistence type="inferred from homology"/>
<evidence type="ECO:0000256" key="4">
    <source>
        <dbReference type="ARBA" id="ARBA00022777"/>
    </source>
</evidence>
<sequence length="175" mass="19376">MKAILVGFMGSGKTTVGNLLAQRLGMPYHDLDDIIIQRAGKSIQQIFDDNGEAAFRQLEHEALVDSMADNGILGTGGGTPIQLTNFEILRQSQIPVVLLDVLPQTIMDRLKDDTQRPLARELGLTGLVDLKGQRDDKYEAVSDFRIATDRLTPLEVVDEITKKTICEPAECDLRR</sequence>
<keyword evidence="3 7" id="KW-0547">Nucleotide-binding</keyword>
<feature type="binding site" evidence="7">
    <location>
        <position position="77"/>
    </location>
    <ligand>
        <name>substrate</name>
    </ligand>
</feature>
<keyword evidence="9" id="KW-1185">Reference proteome</keyword>
<protein>
    <recommendedName>
        <fullName evidence="7">Shikimate kinase</fullName>
        <shortName evidence="7">SK</shortName>
        <ecNumber evidence="7">2.7.1.71</ecNumber>
    </recommendedName>
</protein>
<dbReference type="Proteomes" id="UP000321409">
    <property type="component" value="Unassembled WGS sequence"/>
</dbReference>
<keyword evidence="2 7" id="KW-0808">Transferase</keyword>
<keyword evidence="5 7" id="KW-0067">ATP-binding</keyword>
<keyword evidence="1 7" id="KW-0028">Amino-acid biosynthesis</keyword>
<keyword evidence="7" id="KW-0460">Magnesium</keyword>
<comment type="caution">
    <text evidence="7">Lacks conserved residue(s) required for the propagation of feature annotation.</text>
</comment>
<comment type="function">
    <text evidence="7">Catalyzes the specific phosphorylation of the 3-hydroxyl group of shikimic acid using ATP as a cosubstrate.</text>
</comment>
<evidence type="ECO:0000256" key="7">
    <source>
        <dbReference type="HAMAP-Rule" id="MF_00109"/>
    </source>
</evidence>
<dbReference type="PANTHER" id="PTHR21087">
    <property type="entry name" value="SHIKIMATE KINASE"/>
    <property type="match status" value="1"/>
</dbReference>
<dbReference type="EC" id="2.7.1.71" evidence="7"/>